<feature type="transmembrane region" description="Helical" evidence="7">
    <location>
        <begin position="284"/>
        <end position="305"/>
    </location>
</feature>
<dbReference type="PANTHER" id="PTHR30489:SF0">
    <property type="entry name" value="LIPOPROTEIN-RELEASING SYSTEM TRANSMEMBRANE PROTEIN LOLE"/>
    <property type="match status" value="1"/>
</dbReference>
<dbReference type="GO" id="GO:0098797">
    <property type="term" value="C:plasma membrane protein complex"/>
    <property type="evidence" value="ECO:0007669"/>
    <property type="project" value="TreeGrafter"/>
</dbReference>
<dbReference type="InterPro" id="IPR003838">
    <property type="entry name" value="ABC3_permease_C"/>
</dbReference>
<gene>
    <name evidence="10" type="ORF">SAMN02910344_00615</name>
</gene>
<dbReference type="AlphaFoldDB" id="A0A662ZFG7"/>
<evidence type="ECO:0000256" key="5">
    <source>
        <dbReference type="ARBA" id="ARBA00022989"/>
    </source>
</evidence>
<evidence type="ECO:0000313" key="10">
    <source>
        <dbReference type="EMBL" id="SFP17097.1"/>
    </source>
</evidence>
<dbReference type="OrthoDB" id="9808461at2"/>
<evidence type="ECO:0000256" key="6">
    <source>
        <dbReference type="ARBA" id="ARBA00023136"/>
    </source>
</evidence>
<evidence type="ECO:0000259" key="8">
    <source>
        <dbReference type="Pfam" id="PF02687"/>
    </source>
</evidence>
<organism evidence="10 11">
    <name type="scientific">Ruminobacter amylophilus</name>
    <dbReference type="NCBI Taxonomy" id="867"/>
    <lineage>
        <taxon>Bacteria</taxon>
        <taxon>Pseudomonadati</taxon>
        <taxon>Pseudomonadota</taxon>
        <taxon>Gammaproteobacteria</taxon>
        <taxon>Aeromonadales</taxon>
        <taxon>Succinivibrionaceae</taxon>
        <taxon>Ruminobacter</taxon>
    </lineage>
</organism>
<keyword evidence="6 7" id="KW-0472">Membrane</keyword>
<dbReference type="EMBL" id="FOXF01000007">
    <property type="protein sequence ID" value="SFP17097.1"/>
    <property type="molecule type" value="Genomic_DNA"/>
</dbReference>
<evidence type="ECO:0000256" key="1">
    <source>
        <dbReference type="ARBA" id="ARBA00004651"/>
    </source>
</evidence>
<dbReference type="InterPro" id="IPR025857">
    <property type="entry name" value="MacB_PCD"/>
</dbReference>
<sequence>MFLPLKVGLQFSRSKKKTIMSGFISIASIIGITIGVASLIIGLSAMNGFEKEVAHRVLGVMPSVEVRSLSGYFDNTADVVHKIEGQDRILAATPGMVVNAMINHDNKYRSSRITAIESSDYKNIINIDEFMVDKNITLRSLKPDGSEFDSPKIILGFDLARKLNVSAGDSVEVLITKNNSNGTLSAPVGVNCRVAGIFRIGGQLDSVIAYVDLSTIRNLLGMREDQTGSIFLKTPDFFHSLSDARNAVTPLVNSIPTPMGLHSWMDQAAPLYRDIQMIRTVMCMALFLVVVVSCFNIVSSLVMSVNEKRSEVAILLSMGYSRVQVMLTFMVQGLFSGIYGTIFGVLLGLLVAHNLTEVIAFIENIMGIRILKAETYFMDYVPSSVNYIEVLLTALSCVLIALVSAVLPGIKAAYINPAAELSGK</sequence>
<dbReference type="Pfam" id="PF02687">
    <property type="entry name" value="FtsX"/>
    <property type="match status" value="1"/>
</dbReference>
<proteinExistence type="inferred from homology"/>
<keyword evidence="5 7" id="KW-1133">Transmembrane helix</keyword>
<evidence type="ECO:0000259" key="9">
    <source>
        <dbReference type="Pfam" id="PF12704"/>
    </source>
</evidence>
<dbReference type="RefSeq" id="WP_093140825.1">
    <property type="nucleotide sequence ID" value="NZ_FOXF01000007.1"/>
</dbReference>
<dbReference type="GO" id="GO:0044874">
    <property type="term" value="P:lipoprotein localization to outer membrane"/>
    <property type="evidence" value="ECO:0007669"/>
    <property type="project" value="TreeGrafter"/>
</dbReference>
<comment type="similarity">
    <text evidence="2">Belongs to the ABC-4 integral membrane protein family. LolC/E subfamily.</text>
</comment>
<evidence type="ECO:0000256" key="2">
    <source>
        <dbReference type="ARBA" id="ARBA00005236"/>
    </source>
</evidence>
<comment type="subcellular location">
    <subcellularLocation>
        <location evidence="1">Cell membrane</location>
        <topology evidence="1">Multi-pass membrane protein</topology>
    </subcellularLocation>
</comment>
<evidence type="ECO:0000256" key="3">
    <source>
        <dbReference type="ARBA" id="ARBA00022475"/>
    </source>
</evidence>
<evidence type="ECO:0000256" key="4">
    <source>
        <dbReference type="ARBA" id="ARBA00022692"/>
    </source>
</evidence>
<reference evidence="10 11" key="1">
    <citation type="submission" date="2016-10" db="EMBL/GenBank/DDBJ databases">
        <authorList>
            <person name="Varghese N."/>
            <person name="Submissions S."/>
        </authorList>
    </citation>
    <scope>NUCLEOTIDE SEQUENCE [LARGE SCALE GENOMIC DNA]</scope>
    <source>
        <strain evidence="10 11">DSM 1361</strain>
    </source>
</reference>
<accession>A0A662ZFG7</accession>
<evidence type="ECO:0000313" key="11">
    <source>
        <dbReference type="Proteomes" id="UP000243745"/>
    </source>
</evidence>
<feature type="domain" description="ABC3 transporter permease C-terminal" evidence="8">
    <location>
        <begin position="284"/>
        <end position="417"/>
    </location>
</feature>
<feature type="transmembrane region" description="Helical" evidence="7">
    <location>
        <begin position="387"/>
        <end position="407"/>
    </location>
</feature>
<keyword evidence="4 7" id="KW-0812">Transmembrane</keyword>
<name>A0A662ZFG7_9GAMM</name>
<keyword evidence="3" id="KW-1003">Cell membrane</keyword>
<keyword evidence="11" id="KW-1185">Reference proteome</keyword>
<keyword evidence="10" id="KW-0449">Lipoprotein</keyword>
<feature type="domain" description="MacB-like periplasmic core" evidence="9">
    <location>
        <begin position="25"/>
        <end position="236"/>
    </location>
</feature>
<dbReference type="InterPro" id="IPR051447">
    <property type="entry name" value="Lipoprotein-release_system"/>
</dbReference>
<dbReference type="Proteomes" id="UP000243745">
    <property type="component" value="Unassembled WGS sequence"/>
</dbReference>
<feature type="transmembrane region" description="Helical" evidence="7">
    <location>
        <begin position="21"/>
        <end position="46"/>
    </location>
</feature>
<evidence type="ECO:0000256" key="7">
    <source>
        <dbReference type="SAM" id="Phobius"/>
    </source>
</evidence>
<feature type="transmembrane region" description="Helical" evidence="7">
    <location>
        <begin position="325"/>
        <end position="351"/>
    </location>
</feature>
<protein>
    <submittedName>
        <fullName evidence="10">Lipoprotein-releasing system permease protein</fullName>
    </submittedName>
</protein>
<dbReference type="PANTHER" id="PTHR30489">
    <property type="entry name" value="LIPOPROTEIN-RELEASING SYSTEM TRANSMEMBRANE PROTEIN LOLE"/>
    <property type="match status" value="1"/>
</dbReference>
<dbReference type="Pfam" id="PF12704">
    <property type="entry name" value="MacB_PCD"/>
    <property type="match status" value="1"/>
</dbReference>